<sequence length="460" mass="51795">MIIVHETDVALHILSKNRNLAFLRDAKKETALHALARKPLKPATHQLSIWGFTMQWSRINQETRAEPQASLQLTQALWNEVIKLKEEDISNLIGYLWRLLFVAAKLGKVEFLRTMIQSYPDLIWKVDKNRCTIFHIAIIHRHEEIFQLIYEIGAIKDLLATFKDDRGNNMLHLAGKLAPPDRLNTVSGAALQMQREILWFKVMICHKPAKGEQWMKKTAESCAFVATLIATVVFSAAFQLPGGVNDKGSAILLKTPSFVVFSTSNAVSLFISLASVLMFLSILTSRYAESDFHVSLPLKLMMGLTLLFVSIATMIIAFTATFFITFCEAAVRWTPVPIIALIAFVPVALFALQQFPLLLDIYRSTYKSHRFLFESSKVKLFHNSSQYEFSPIVHTTTPTKSIHPIKIHPIIASFISNVPRHNSSHRPTPSQIVAPCASEHNTPKFYATNDLSSEVGPEAI</sequence>
<reference evidence="3" key="1">
    <citation type="journal article" date="2021" name="Nat. Commun.">
        <title>Genomic analyses provide insights into spinach domestication and the genetic basis of agronomic traits.</title>
        <authorList>
            <person name="Cai X."/>
            <person name="Sun X."/>
            <person name="Xu C."/>
            <person name="Sun H."/>
            <person name="Wang X."/>
            <person name="Ge C."/>
            <person name="Zhang Z."/>
            <person name="Wang Q."/>
            <person name="Fei Z."/>
            <person name="Jiao C."/>
            <person name="Wang Q."/>
        </authorList>
    </citation>
    <scope>NUCLEOTIDE SEQUENCE [LARGE SCALE GENOMIC DNA]</scope>
    <source>
        <strain evidence="3">cv. Varoflay</strain>
    </source>
</reference>
<dbReference type="PANTHER" id="PTHR24177">
    <property type="entry name" value="CASKIN"/>
    <property type="match status" value="1"/>
</dbReference>
<keyword evidence="1" id="KW-1133">Transmembrane helix</keyword>
<keyword evidence="1" id="KW-0812">Transmembrane</keyword>
<dbReference type="Gene3D" id="1.25.40.20">
    <property type="entry name" value="Ankyrin repeat-containing domain"/>
    <property type="match status" value="1"/>
</dbReference>
<protein>
    <submittedName>
        <fullName evidence="4">Ankyrin repeat-containing protein At5g02620-like</fullName>
    </submittedName>
</protein>
<dbReference type="SUPFAM" id="SSF48403">
    <property type="entry name" value="Ankyrin repeat"/>
    <property type="match status" value="1"/>
</dbReference>
<dbReference type="RefSeq" id="XP_056687851.1">
    <property type="nucleotide sequence ID" value="XM_056831873.1"/>
</dbReference>
<reference evidence="4" key="2">
    <citation type="submission" date="2025-08" db="UniProtKB">
        <authorList>
            <consortium name="RefSeq"/>
        </authorList>
    </citation>
    <scope>IDENTIFICATION</scope>
    <source>
        <tissue evidence="4">Leaf</tissue>
    </source>
</reference>
<evidence type="ECO:0000259" key="2">
    <source>
        <dbReference type="Pfam" id="PF13962"/>
    </source>
</evidence>
<keyword evidence="1" id="KW-0472">Membrane</keyword>
<dbReference type="PANTHER" id="PTHR24177:SF292">
    <property type="entry name" value="ANKYRIN REPEAT FAMILY PROTEIN-RELATED"/>
    <property type="match status" value="1"/>
</dbReference>
<dbReference type="InterPro" id="IPR026961">
    <property type="entry name" value="PGG_dom"/>
</dbReference>
<name>A0ABM3QWV8_SPIOL</name>
<feature type="transmembrane region" description="Helical" evidence="1">
    <location>
        <begin position="304"/>
        <end position="326"/>
    </location>
</feature>
<feature type="transmembrane region" description="Helical" evidence="1">
    <location>
        <begin position="338"/>
        <end position="362"/>
    </location>
</feature>
<evidence type="ECO:0000256" key="1">
    <source>
        <dbReference type="SAM" id="Phobius"/>
    </source>
</evidence>
<dbReference type="Pfam" id="PF13962">
    <property type="entry name" value="PGG"/>
    <property type="match status" value="1"/>
</dbReference>
<organism evidence="3 4">
    <name type="scientific">Spinacia oleracea</name>
    <name type="common">Spinach</name>
    <dbReference type="NCBI Taxonomy" id="3562"/>
    <lineage>
        <taxon>Eukaryota</taxon>
        <taxon>Viridiplantae</taxon>
        <taxon>Streptophyta</taxon>
        <taxon>Embryophyta</taxon>
        <taxon>Tracheophyta</taxon>
        <taxon>Spermatophyta</taxon>
        <taxon>Magnoliopsida</taxon>
        <taxon>eudicotyledons</taxon>
        <taxon>Gunneridae</taxon>
        <taxon>Pentapetalae</taxon>
        <taxon>Caryophyllales</taxon>
        <taxon>Chenopodiaceae</taxon>
        <taxon>Chenopodioideae</taxon>
        <taxon>Anserineae</taxon>
        <taxon>Spinacia</taxon>
    </lineage>
</organism>
<feature type="transmembrane region" description="Helical" evidence="1">
    <location>
        <begin position="218"/>
        <end position="238"/>
    </location>
</feature>
<feature type="domain" description="PGG" evidence="2">
    <location>
        <begin position="213"/>
        <end position="324"/>
    </location>
</feature>
<gene>
    <name evidence="4" type="primary">LOC130462898</name>
</gene>
<dbReference type="InterPro" id="IPR036770">
    <property type="entry name" value="Ankyrin_rpt-contain_sf"/>
</dbReference>
<dbReference type="Proteomes" id="UP000813463">
    <property type="component" value="Chromosome 6"/>
</dbReference>
<accession>A0ABM3QWV8</accession>
<feature type="transmembrane region" description="Helical" evidence="1">
    <location>
        <begin position="258"/>
        <end position="283"/>
    </location>
</feature>
<evidence type="ECO:0000313" key="3">
    <source>
        <dbReference type="Proteomes" id="UP000813463"/>
    </source>
</evidence>
<proteinExistence type="predicted"/>
<dbReference type="GeneID" id="130462898"/>
<evidence type="ECO:0000313" key="4">
    <source>
        <dbReference type="RefSeq" id="XP_056687851.1"/>
    </source>
</evidence>
<keyword evidence="3" id="KW-1185">Reference proteome</keyword>